<keyword evidence="4" id="KW-0143">Chaperone</keyword>
<evidence type="ECO:0000256" key="1">
    <source>
        <dbReference type="ARBA" id="ARBA00004173"/>
    </source>
</evidence>
<protein>
    <recommendedName>
        <fullName evidence="5">NADH:ubiquinone oxidoreductase intermediate-associated protein 30 domain-containing protein</fullName>
    </recommendedName>
</protein>
<dbReference type="PANTHER" id="PTHR13194">
    <property type="entry name" value="COMPLEX I INTERMEDIATE-ASSOCIATED PROTEIN 30"/>
    <property type="match status" value="1"/>
</dbReference>
<gene>
    <name evidence="6" type="ORF">GSLYS_00003574001</name>
</gene>
<dbReference type="AlphaFoldDB" id="A0AAV2HA73"/>
<dbReference type="SUPFAM" id="SSF49785">
    <property type="entry name" value="Galactose-binding domain-like"/>
    <property type="match status" value="1"/>
</dbReference>
<evidence type="ECO:0000256" key="2">
    <source>
        <dbReference type="ARBA" id="ARBA00007884"/>
    </source>
</evidence>
<dbReference type="InterPro" id="IPR013857">
    <property type="entry name" value="NADH-UbQ_OxRdtase-assoc_prot30"/>
</dbReference>
<dbReference type="GO" id="GO:0006120">
    <property type="term" value="P:mitochondrial electron transport, NADH to ubiquinone"/>
    <property type="evidence" value="ECO:0007669"/>
    <property type="project" value="TreeGrafter"/>
</dbReference>
<evidence type="ECO:0000259" key="5">
    <source>
        <dbReference type="Pfam" id="PF08547"/>
    </source>
</evidence>
<dbReference type="InterPro" id="IPR008979">
    <property type="entry name" value="Galactose-bd-like_sf"/>
</dbReference>
<dbReference type="GO" id="GO:0005739">
    <property type="term" value="C:mitochondrion"/>
    <property type="evidence" value="ECO:0007669"/>
    <property type="project" value="UniProtKB-SubCell"/>
</dbReference>
<feature type="domain" description="NADH:ubiquinone oxidoreductase intermediate-associated protein 30" evidence="5">
    <location>
        <begin position="100"/>
        <end position="272"/>
    </location>
</feature>
<sequence length="301" mass="34937">MSTQSQRFISVKNKKIILTLLVVPSRNFTISQRASSVIIYQRNKKGTDEPPKKLPFRKALIEGFKQFGPESKKFIQEQKEAYAFNPMLSAEHGNYEVLYRFDKKAEVDRWIVSTDKDYKGGESSANFTFTKNRTGLFHGYLCKEVPKDGVTKYAGYANISNLTPRKSFNRETHWDWSLYNCMLFRVRGDGRPYVIVLGCKFDYDVNWLNRWSCPLFTRGGPYWQIAKIPFSKFYISHHGRIQDRQEYPILSLVNSLGITVMDAAEGPFALEIDSISLMYDINLTGKHAYELYQDKNYEGQN</sequence>
<dbReference type="GO" id="GO:0032981">
    <property type="term" value="P:mitochondrial respiratory chain complex I assembly"/>
    <property type="evidence" value="ECO:0007669"/>
    <property type="project" value="TreeGrafter"/>
</dbReference>
<reference evidence="6 7" key="1">
    <citation type="submission" date="2024-04" db="EMBL/GenBank/DDBJ databases">
        <authorList>
            <consortium name="Genoscope - CEA"/>
            <person name="William W."/>
        </authorList>
    </citation>
    <scope>NUCLEOTIDE SEQUENCE [LARGE SCALE GENOMIC DNA]</scope>
</reference>
<evidence type="ECO:0000256" key="3">
    <source>
        <dbReference type="ARBA" id="ARBA00023128"/>
    </source>
</evidence>
<organism evidence="6 7">
    <name type="scientific">Lymnaea stagnalis</name>
    <name type="common">Great pond snail</name>
    <name type="synonym">Helix stagnalis</name>
    <dbReference type="NCBI Taxonomy" id="6523"/>
    <lineage>
        <taxon>Eukaryota</taxon>
        <taxon>Metazoa</taxon>
        <taxon>Spiralia</taxon>
        <taxon>Lophotrochozoa</taxon>
        <taxon>Mollusca</taxon>
        <taxon>Gastropoda</taxon>
        <taxon>Heterobranchia</taxon>
        <taxon>Euthyneura</taxon>
        <taxon>Panpulmonata</taxon>
        <taxon>Hygrophila</taxon>
        <taxon>Lymnaeoidea</taxon>
        <taxon>Lymnaeidae</taxon>
        <taxon>Lymnaea</taxon>
    </lineage>
</organism>
<evidence type="ECO:0000313" key="7">
    <source>
        <dbReference type="Proteomes" id="UP001497497"/>
    </source>
</evidence>
<evidence type="ECO:0000256" key="4">
    <source>
        <dbReference type="ARBA" id="ARBA00023186"/>
    </source>
</evidence>
<comment type="caution">
    <text evidence="6">The sequence shown here is derived from an EMBL/GenBank/DDBJ whole genome shotgun (WGS) entry which is preliminary data.</text>
</comment>
<dbReference type="EMBL" id="CAXITT010000048">
    <property type="protein sequence ID" value="CAL1529419.1"/>
    <property type="molecule type" value="Genomic_DNA"/>
</dbReference>
<dbReference type="PANTHER" id="PTHR13194:SF18">
    <property type="entry name" value="COMPLEX I INTERMEDIATE-ASSOCIATED PROTEIN 30, MITOCHONDRIAL"/>
    <property type="match status" value="1"/>
</dbReference>
<evidence type="ECO:0000313" key="6">
    <source>
        <dbReference type="EMBL" id="CAL1529419.1"/>
    </source>
</evidence>
<keyword evidence="3" id="KW-0496">Mitochondrion</keyword>
<proteinExistence type="inferred from homology"/>
<dbReference type="Pfam" id="PF08547">
    <property type="entry name" value="CIA30"/>
    <property type="match status" value="1"/>
</dbReference>
<keyword evidence="7" id="KW-1185">Reference proteome</keyword>
<dbReference type="Proteomes" id="UP001497497">
    <property type="component" value="Unassembled WGS sequence"/>
</dbReference>
<accession>A0AAV2HA73</accession>
<dbReference type="GO" id="GO:0051082">
    <property type="term" value="F:unfolded protein binding"/>
    <property type="evidence" value="ECO:0007669"/>
    <property type="project" value="TreeGrafter"/>
</dbReference>
<comment type="similarity">
    <text evidence="2">Belongs to the CIA30 family.</text>
</comment>
<comment type="subcellular location">
    <subcellularLocation>
        <location evidence="1">Mitochondrion</location>
    </subcellularLocation>
</comment>
<name>A0AAV2HA73_LYMST</name>
<dbReference type="InterPro" id="IPR039131">
    <property type="entry name" value="NDUFAF1"/>
</dbReference>